<protein>
    <submittedName>
        <fullName evidence="4">Uncharacterized protein</fullName>
    </submittedName>
</protein>
<gene>
    <name evidence="4" type="ORF">c0_g2_i2</name>
</gene>
<evidence type="ECO:0000256" key="2">
    <source>
        <dbReference type="ARBA" id="ARBA00022803"/>
    </source>
</evidence>
<dbReference type="PANTHER" id="PTHR44314:SF1">
    <property type="entry name" value="CILIA- AND FLAGELLA-ASSOCIATED PROTEIN 70"/>
    <property type="match status" value="1"/>
</dbReference>
<feature type="region of interest" description="Disordered" evidence="3">
    <location>
        <begin position="1"/>
        <end position="24"/>
    </location>
</feature>
<dbReference type="EMBL" id="GDHF01018343">
    <property type="protein sequence ID" value="JAI33971.1"/>
    <property type="molecule type" value="Transcribed_RNA"/>
</dbReference>
<dbReference type="Gene3D" id="1.25.40.10">
    <property type="entry name" value="Tetratricopeptide repeat domain"/>
    <property type="match status" value="1"/>
</dbReference>
<proteinExistence type="predicted"/>
<evidence type="ECO:0000313" key="4">
    <source>
        <dbReference type="EMBL" id="JAI33971.1"/>
    </source>
</evidence>
<evidence type="ECO:0000256" key="1">
    <source>
        <dbReference type="ARBA" id="ARBA00022737"/>
    </source>
</evidence>
<dbReference type="GO" id="GO:0003341">
    <property type="term" value="P:cilium movement"/>
    <property type="evidence" value="ECO:0007669"/>
    <property type="project" value="TreeGrafter"/>
</dbReference>
<dbReference type="GO" id="GO:0070062">
    <property type="term" value="C:extracellular exosome"/>
    <property type="evidence" value="ECO:0007669"/>
    <property type="project" value="TreeGrafter"/>
</dbReference>
<dbReference type="AlphaFoldDB" id="A0A0K8V514"/>
<name>A0A0K8V514_BACLA</name>
<keyword evidence="1" id="KW-0677">Repeat</keyword>
<dbReference type="GO" id="GO:0031514">
    <property type="term" value="C:motile cilium"/>
    <property type="evidence" value="ECO:0007669"/>
    <property type="project" value="TreeGrafter"/>
</dbReference>
<sequence>MNEIRPTSQVNTGKTQSLTEDPPKGHKQRVFAWLELIEITNFNANQKYSYMELRHSRAEFFHSSKEPKHMFNKFLAGEEKCIYTIIIEQDDMEAANYFAAEQICVLIKRHTASNERHSVDEDSYDSEVETQAEFGYDVEFEYKIDNKKYNYLAKGYIDILQLFSDESISLQMVVFLYSPKWASGRGAVKTIWNIYTKMPLMKTLHITNLAFISLESLYNLPEELLDMADDMRVDILFQAKFENEDLVFDEFKICTFKVFRKNIIKDQSIYFCWENLRNLNERSPPDVRTGCTNKPQNFLRNLFCTEDREFNFSFINIFHDYALTSNSTVRFVLTDELTEKLEQVIGSDEQCLGVKVYNIEQPEEILLQGALEAHIFLYPNVNACRFAVALDDPASHVNSKDDDKRTFVTLNISFYSPITESRRGRSIITKSIDNIAPADEDKYVCNSLLQDNRSLSFKREDAYRKFNQEIKSIAMNILKNNITDYNDSKSYVCCELKILSWKITDLIAYDFNVRVPTETSIEFTNLMTLVYKELTQRVYNILNTFDNKAISIDQGTIKEDTKLQRRMSYIKLLNEAGDKKLANFLLEKFSQTYADNSSWHFCKFLYDIETLKFDSALEYAKKPVREVYHRAHFYTELAGIYLKYIQFKRNEKHFNEALSYLIEILNEFSIQFPLELEPWILLHCIYKQCGYLPGIEYTRLKYENLVSQHYWDFPNIPYSRFSIYNDVYVQFYTKKGQLLFIIVKHFLWLGTYIFADIVFDAISDECTPAEKYMFKSTIKILTDDLTDDYTLQSFDNDKSMKILVAFTNGNMAYYRGDISKALSYYHRILDSKDNENQCLKLGLLRYANFRYNENKLLDAIKAYEKYLFFGTGAFVAYYGLGKAMYMLKRLPEAEGHFANATNYPLHVPDIWAYLALINLRLGRMENALKLWKYAHVNENHTISKEILTELEALDHKMLNLFI</sequence>
<reference evidence="4" key="1">
    <citation type="submission" date="2015-06" db="EMBL/GenBank/DDBJ databases">
        <authorList>
            <person name="Hoefler B.C."/>
            <person name="Straight P.D."/>
        </authorList>
    </citation>
    <scope>NUCLEOTIDE SEQUENCE</scope>
</reference>
<evidence type="ECO:0000256" key="3">
    <source>
        <dbReference type="SAM" id="MobiDB-lite"/>
    </source>
</evidence>
<dbReference type="OrthoDB" id="10262375at2759"/>
<organism evidence="4">
    <name type="scientific">Bactrocera latifrons</name>
    <name type="common">Malaysian fruit fly</name>
    <name type="synonym">Chaetodacus latifrons</name>
    <dbReference type="NCBI Taxonomy" id="174628"/>
    <lineage>
        <taxon>Eukaryota</taxon>
        <taxon>Metazoa</taxon>
        <taxon>Ecdysozoa</taxon>
        <taxon>Arthropoda</taxon>
        <taxon>Hexapoda</taxon>
        <taxon>Insecta</taxon>
        <taxon>Pterygota</taxon>
        <taxon>Neoptera</taxon>
        <taxon>Endopterygota</taxon>
        <taxon>Diptera</taxon>
        <taxon>Brachycera</taxon>
        <taxon>Muscomorpha</taxon>
        <taxon>Tephritoidea</taxon>
        <taxon>Tephritidae</taxon>
        <taxon>Bactrocera</taxon>
        <taxon>Bactrocera</taxon>
    </lineage>
</organism>
<dbReference type="InterPro" id="IPR011990">
    <property type="entry name" value="TPR-like_helical_dom_sf"/>
</dbReference>
<dbReference type="GO" id="GO:0060271">
    <property type="term" value="P:cilium assembly"/>
    <property type="evidence" value="ECO:0007669"/>
    <property type="project" value="TreeGrafter"/>
</dbReference>
<keyword evidence="2" id="KW-0802">TPR repeat</keyword>
<dbReference type="PANTHER" id="PTHR44314">
    <property type="entry name" value="CILIA- AND FLAGELLA-ASSOCIATED PROTEIN 70"/>
    <property type="match status" value="1"/>
</dbReference>
<feature type="compositionally biased region" description="Polar residues" evidence="3">
    <location>
        <begin position="1"/>
        <end position="19"/>
    </location>
</feature>
<dbReference type="SUPFAM" id="SSF48452">
    <property type="entry name" value="TPR-like"/>
    <property type="match status" value="1"/>
</dbReference>
<accession>A0A0K8V514</accession>
<dbReference type="InterPro" id="IPR052628">
    <property type="entry name" value="CFAP70"/>
</dbReference>